<evidence type="ECO:0000313" key="3">
    <source>
        <dbReference type="Proteomes" id="UP000713904"/>
    </source>
</evidence>
<keyword evidence="3" id="KW-1185">Reference proteome</keyword>
<sequence length="160" mass="18451">MTLYEQLLEEAYNEGIIVKEVSLNSNADGLYTNNKIAINKSLDTTIDKACVLAEELGHHYTTIGNILDLKNINNAKQELQARKVAYNKLIPLDRLAEIFFKNNVQNIYELSELLDLSVLFLEEALEYYASKYGTHVFVNDFLIIFEPSLYVYRIDEFNTK</sequence>
<dbReference type="Pfam" id="PF06114">
    <property type="entry name" value="Peptidase_M78"/>
    <property type="match status" value="1"/>
</dbReference>
<reference evidence="2 3" key="1">
    <citation type="submission" date="2020-05" db="EMBL/GenBank/DDBJ databases">
        <title>Draft genome of xy-202 and genomic insight in genome of the genus Peptostreptococcus.</title>
        <authorList>
            <person name="Zhang Z."/>
        </authorList>
    </citation>
    <scope>NUCLEOTIDE SEQUENCE [LARGE SCALE GENOMIC DNA]</scope>
    <source>
        <strain evidence="2 3">DSM 27025</strain>
    </source>
</reference>
<feature type="domain" description="IrrE N-terminal-like" evidence="1">
    <location>
        <begin position="28"/>
        <end position="123"/>
    </location>
</feature>
<proteinExistence type="predicted"/>
<dbReference type="RefSeq" id="WP_185624569.1">
    <property type="nucleotide sequence ID" value="NZ_JABGBW010000007.1"/>
</dbReference>
<accession>A0ABR6TM97</accession>
<name>A0ABR6TM97_9FIRM</name>
<dbReference type="InterPro" id="IPR010359">
    <property type="entry name" value="IrrE_HExxH"/>
</dbReference>
<protein>
    <submittedName>
        <fullName evidence="2">ImmA/IrrE family metallo-endopeptidase</fullName>
    </submittedName>
</protein>
<evidence type="ECO:0000313" key="2">
    <source>
        <dbReference type="EMBL" id="MBC2576547.1"/>
    </source>
</evidence>
<gene>
    <name evidence="2" type="ORF">HLB29_07580</name>
</gene>
<dbReference type="EMBL" id="JABGBW010000007">
    <property type="protein sequence ID" value="MBC2576547.1"/>
    <property type="molecule type" value="Genomic_DNA"/>
</dbReference>
<evidence type="ECO:0000259" key="1">
    <source>
        <dbReference type="Pfam" id="PF06114"/>
    </source>
</evidence>
<comment type="caution">
    <text evidence="2">The sequence shown here is derived from an EMBL/GenBank/DDBJ whole genome shotgun (WGS) entry which is preliminary data.</text>
</comment>
<dbReference type="Proteomes" id="UP000713904">
    <property type="component" value="Unassembled WGS sequence"/>
</dbReference>
<organism evidence="2 3">
    <name type="scientific">Peptostreptococcus canis</name>
    <dbReference type="NCBI Taxonomy" id="1159213"/>
    <lineage>
        <taxon>Bacteria</taxon>
        <taxon>Bacillati</taxon>
        <taxon>Bacillota</taxon>
        <taxon>Clostridia</taxon>
        <taxon>Peptostreptococcales</taxon>
        <taxon>Peptostreptococcaceae</taxon>
        <taxon>Peptostreptococcus</taxon>
    </lineage>
</organism>